<dbReference type="NCBIfam" id="TIGR03445">
    <property type="entry name" value="mycothiol_MshB"/>
    <property type="match status" value="1"/>
</dbReference>
<comment type="similarity">
    <text evidence="4">Belongs to the MshB deacetylase family.</text>
</comment>
<dbReference type="PANTHER" id="PTHR12993">
    <property type="entry name" value="N-ACETYLGLUCOSAMINYL-PHOSPHATIDYLINOSITOL DE-N-ACETYLASE-RELATED"/>
    <property type="match status" value="1"/>
</dbReference>
<keyword evidence="6" id="KW-1185">Reference proteome</keyword>
<evidence type="ECO:0000256" key="3">
    <source>
        <dbReference type="ARBA" id="ARBA00022833"/>
    </source>
</evidence>
<feature type="binding site" evidence="4">
    <location>
        <position position="11"/>
    </location>
    <ligand>
        <name>Zn(2+)</name>
        <dbReference type="ChEBI" id="CHEBI:29105"/>
    </ligand>
</feature>
<gene>
    <name evidence="4 5" type="primary">mshB</name>
    <name evidence="5" type="ORF">HQ605_02770</name>
</gene>
<comment type="function">
    <text evidence="4">Catalyzes the deacetylation of 1D-myo-inositol 2-acetamido-2-deoxy-alpha-D-glucopyranoside (GlcNAc-Ins) in the mycothiol biosynthesis pathway.</text>
</comment>
<comment type="cofactor">
    <cofactor evidence="4">
        <name>Zn(2+)</name>
        <dbReference type="ChEBI" id="CHEBI:29105"/>
    </cofactor>
    <text evidence="4">Binds 1 zinc ion per subunit.</text>
</comment>
<dbReference type="EC" id="3.5.1.103" evidence="4"/>
<accession>A0ABS7NP12</accession>
<feature type="binding site" evidence="4">
    <location>
        <position position="146"/>
    </location>
    <ligand>
        <name>Zn(2+)</name>
        <dbReference type="ChEBI" id="CHEBI:29105"/>
    </ligand>
</feature>
<dbReference type="GO" id="GO:0035595">
    <property type="term" value="F:N-acetylglucosaminylinositol deacetylase activity"/>
    <property type="evidence" value="ECO:0007669"/>
    <property type="project" value="UniProtKB-EC"/>
</dbReference>
<organism evidence="5 6">
    <name type="scientific">Rhodococcoides kroppenstedtii</name>
    <dbReference type="NCBI Taxonomy" id="293050"/>
    <lineage>
        <taxon>Bacteria</taxon>
        <taxon>Bacillati</taxon>
        <taxon>Actinomycetota</taxon>
        <taxon>Actinomycetes</taxon>
        <taxon>Mycobacteriales</taxon>
        <taxon>Nocardiaceae</taxon>
        <taxon>Rhodococcoides</taxon>
    </lineage>
</organism>
<dbReference type="EMBL" id="JABUKG010000002">
    <property type="protein sequence ID" value="MBY6319740.1"/>
    <property type="molecule type" value="Genomic_DNA"/>
</dbReference>
<proteinExistence type="inferred from homology"/>
<evidence type="ECO:0000256" key="1">
    <source>
        <dbReference type="ARBA" id="ARBA00022723"/>
    </source>
</evidence>
<dbReference type="SUPFAM" id="SSF102588">
    <property type="entry name" value="LmbE-like"/>
    <property type="match status" value="1"/>
</dbReference>
<evidence type="ECO:0000313" key="5">
    <source>
        <dbReference type="EMBL" id="MBY6319740.1"/>
    </source>
</evidence>
<evidence type="ECO:0000256" key="4">
    <source>
        <dbReference type="HAMAP-Rule" id="MF_01696"/>
    </source>
</evidence>
<protein>
    <recommendedName>
        <fullName evidence="4">1D-myo-inositol 2-acetamido-2-deoxy-alpha-D-glucopyranoside deacetylase</fullName>
        <shortName evidence="4">GlcNAc-Ins deacetylase</shortName>
        <ecNumber evidence="4">3.5.1.103</ecNumber>
    </recommendedName>
    <alternativeName>
        <fullName evidence="4">N-acetyl-1-D-myo-inositol-2-amino-2-deoxy-alpha-D-glucopyranoside deacetylase</fullName>
    </alternativeName>
</protein>
<dbReference type="Proteomes" id="UP001520140">
    <property type="component" value="Unassembled WGS sequence"/>
</dbReference>
<comment type="caution">
    <text evidence="5">The sequence shown here is derived from an EMBL/GenBank/DDBJ whole genome shotgun (WGS) entry which is preliminary data.</text>
</comment>
<dbReference type="InterPro" id="IPR017810">
    <property type="entry name" value="Mycothiol_biosynthesis_MshB"/>
</dbReference>
<name>A0ABS7NP12_9NOCA</name>
<dbReference type="PANTHER" id="PTHR12993:SF26">
    <property type="entry name" value="1D-MYO-INOSITOL 2-ACETAMIDO-2-DEOXY-ALPHA-D-GLUCOPYRANOSIDE DEACETYLASE"/>
    <property type="match status" value="1"/>
</dbReference>
<feature type="binding site" evidence="4">
    <location>
        <position position="14"/>
    </location>
    <ligand>
        <name>Zn(2+)</name>
        <dbReference type="ChEBI" id="CHEBI:29105"/>
    </ligand>
</feature>
<dbReference type="Pfam" id="PF02585">
    <property type="entry name" value="PIG-L"/>
    <property type="match status" value="1"/>
</dbReference>
<evidence type="ECO:0000256" key="2">
    <source>
        <dbReference type="ARBA" id="ARBA00022801"/>
    </source>
</evidence>
<keyword evidence="1 4" id="KW-0479">Metal-binding</keyword>
<dbReference type="Gene3D" id="3.40.50.10320">
    <property type="entry name" value="LmbE-like"/>
    <property type="match status" value="1"/>
</dbReference>
<comment type="catalytic activity">
    <reaction evidence="4">
        <text>1D-myo-inositol 2-acetamido-2-deoxy-alpha-D-glucopyranoside + H2O = 1D-myo-inositol 2-amino-2-deoxy-alpha-D-glucopyranoside + acetate</text>
        <dbReference type="Rhea" id="RHEA:26180"/>
        <dbReference type="ChEBI" id="CHEBI:15377"/>
        <dbReference type="ChEBI" id="CHEBI:30089"/>
        <dbReference type="ChEBI" id="CHEBI:52442"/>
        <dbReference type="ChEBI" id="CHEBI:58886"/>
        <dbReference type="EC" id="3.5.1.103"/>
    </reaction>
</comment>
<keyword evidence="2 4" id="KW-0378">Hydrolase</keyword>
<dbReference type="InterPro" id="IPR024078">
    <property type="entry name" value="LmbE-like_dom_sf"/>
</dbReference>
<dbReference type="HAMAP" id="MF_01696">
    <property type="entry name" value="MshB"/>
    <property type="match status" value="1"/>
</dbReference>
<dbReference type="RefSeq" id="WP_068102350.1">
    <property type="nucleotide sequence ID" value="NZ_JABUKE010000002.1"/>
</dbReference>
<dbReference type="InterPro" id="IPR003737">
    <property type="entry name" value="GlcNAc_PI_deacetylase-related"/>
</dbReference>
<keyword evidence="3 4" id="KW-0862">Zinc</keyword>
<sequence>MTRRLLLIHAHPDDESITTGGTIARASRDGVDVTVLTCSLGEEGEVIGDRWAGLTADRADQLGGYRIHELTVALAALGARPPRFLGGAGRWRDSGMAGTPAALHPRAFVRADVDEALSAMVGVIRDIRPQVVVFYDPEGGYGHPDHQQVHRLAGAALDRAADPSSSDRGEPWSVAKAYWTVTGASQLSDGLAALGPLPDTWRMPEPGELPSVPDGEVTTSIDVRDVLDAKRASLRAHATQVTVSDAGTAYALSNDIAQPVLPDEQYVLVRGTLGEVDASGRETDLFAGVS</sequence>
<reference evidence="5 6" key="1">
    <citation type="submission" date="2020-06" db="EMBL/GenBank/DDBJ databases">
        <title>Taxonomy, biology and ecology of Rhodococcus bacteria occurring in California pistachio and other woody hosts as revealed by genome sequence analyses.</title>
        <authorList>
            <person name="Gai Y."/>
            <person name="Riely B."/>
        </authorList>
    </citation>
    <scope>NUCLEOTIDE SEQUENCE [LARGE SCALE GENOMIC DNA]</scope>
    <source>
        <strain evidence="5 6">BP-284</strain>
    </source>
</reference>
<evidence type="ECO:0000313" key="6">
    <source>
        <dbReference type="Proteomes" id="UP001520140"/>
    </source>
</evidence>